<dbReference type="PANTHER" id="PTHR43562:SF3">
    <property type="entry name" value="SODIUM ION_PROTON EXCHANGER (EUROFUNG)"/>
    <property type="match status" value="1"/>
</dbReference>
<dbReference type="InterPro" id="IPR038770">
    <property type="entry name" value="Na+/solute_symporter_sf"/>
</dbReference>
<feature type="domain" description="Cation/H+ exchanger transmembrane" evidence="11">
    <location>
        <begin position="13"/>
        <end position="404"/>
    </location>
</feature>
<sequence length="411" mass="43831">MHLDIWYILLILLVTARLFSELARRIKIPSLAGEMTAGIVIGLVLTNFSGTFPDLAQIHENEVFQAITELGMFFLMLFAGIELHYKSLKKASGNALWVAVGGMIIPLGLGMGLGWFSLPDSELKSAQVFFLGVALAITAVPVAIKVLLDLNKLQSKSGQTIVSAAVIDDIISLLLLALLTSFMRTGELPTLKGLGILSAKIALFFAITMAIGLYILPYVAKNWLHKMGVAESEMSFLLVVALGFSVLAEVLGMHFILGAFIAGLFFAKREVKEDVYEDVKKKVQAITSGFLAPIFFASIGLSLNISALVNIPLFVVGLILIASIGKIMGAGMPAKLTGLSTNDSLIVGNAMNARGAVELIIADIALRAGLFEQPGDSELVANLFSAVVIMAIVTTLITPLILKKLATPNSS</sequence>
<evidence type="ECO:0000313" key="13">
    <source>
        <dbReference type="Proteomes" id="UP000474630"/>
    </source>
</evidence>
<keyword evidence="4 10" id="KW-0812">Transmembrane</keyword>
<keyword evidence="9" id="KW-0739">Sodium transport</keyword>
<evidence type="ECO:0000256" key="2">
    <source>
        <dbReference type="ARBA" id="ARBA00022448"/>
    </source>
</evidence>
<dbReference type="Pfam" id="PF00999">
    <property type="entry name" value="Na_H_Exchanger"/>
    <property type="match status" value="1"/>
</dbReference>
<evidence type="ECO:0000256" key="7">
    <source>
        <dbReference type="ARBA" id="ARBA00023065"/>
    </source>
</evidence>
<keyword evidence="13" id="KW-1185">Reference proteome</keyword>
<keyword evidence="7" id="KW-0406">Ion transport</keyword>
<evidence type="ECO:0000256" key="1">
    <source>
        <dbReference type="ARBA" id="ARBA00004141"/>
    </source>
</evidence>
<name>A0A6C0REZ5_9BACT</name>
<keyword evidence="6" id="KW-0915">Sodium</keyword>
<evidence type="ECO:0000313" key="12">
    <source>
        <dbReference type="EMBL" id="QIA09084.1"/>
    </source>
</evidence>
<keyword evidence="8 10" id="KW-0472">Membrane</keyword>
<evidence type="ECO:0000256" key="5">
    <source>
        <dbReference type="ARBA" id="ARBA00022989"/>
    </source>
</evidence>
<keyword evidence="5 10" id="KW-1133">Transmembrane helix</keyword>
<evidence type="ECO:0000256" key="9">
    <source>
        <dbReference type="ARBA" id="ARBA00023201"/>
    </source>
</evidence>
<dbReference type="Proteomes" id="UP000474630">
    <property type="component" value="Chromosome"/>
</dbReference>
<protein>
    <submittedName>
        <fullName evidence="12">Cation:proton antiporter</fullName>
    </submittedName>
</protein>
<feature type="transmembrane region" description="Helical" evidence="10">
    <location>
        <begin position="64"/>
        <end position="83"/>
    </location>
</feature>
<feature type="transmembrane region" description="Helical" evidence="10">
    <location>
        <begin position="379"/>
        <end position="402"/>
    </location>
</feature>
<comment type="subcellular location">
    <subcellularLocation>
        <location evidence="1">Membrane</location>
        <topology evidence="1">Multi-pass membrane protein</topology>
    </subcellularLocation>
</comment>
<keyword evidence="3" id="KW-0050">Antiport</keyword>
<dbReference type="EMBL" id="CP048409">
    <property type="protein sequence ID" value="QIA09084.1"/>
    <property type="molecule type" value="Genomic_DNA"/>
</dbReference>
<dbReference type="GO" id="GO:1902600">
    <property type="term" value="P:proton transmembrane transport"/>
    <property type="evidence" value="ECO:0007669"/>
    <property type="project" value="InterPro"/>
</dbReference>
<keyword evidence="2" id="KW-0813">Transport</keyword>
<feature type="transmembrane region" description="Helical" evidence="10">
    <location>
        <begin position="194"/>
        <end position="216"/>
    </location>
</feature>
<feature type="transmembrane region" description="Helical" evidence="10">
    <location>
        <begin position="285"/>
        <end position="304"/>
    </location>
</feature>
<gene>
    <name evidence="12" type="ORF">G0Q07_15785</name>
</gene>
<feature type="transmembrane region" description="Helical" evidence="10">
    <location>
        <begin position="160"/>
        <end position="182"/>
    </location>
</feature>
<dbReference type="KEGG" id="drc:G0Q07_15785"/>
<dbReference type="GO" id="GO:0015297">
    <property type="term" value="F:antiporter activity"/>
    <property type="evidence" value="ECO:0007669"/>
    <property type="project" value="UniProtKB-KW"/>
</dbReference>
<accession>A0A6C0REZ5</accession>
<evidence type="ECO:0000256" key="3">
    <source>
        <dbReference type="ARBA" id="ARBA00022449"/>
    </source>
</evidence>
<feature type="transmembrane region" description="Helical" evidence="10">
    <location>
        <begin position="236"/>
        <end position="265"/>
    </location>
</feature>
<reference evidence="12 13" key="1">
    <citation type="submission" date="2020-02" db="EMBL/GenBank/DDBJ databases">
        <title>Genome sequencing for Draconibacterium sp. strain M1.</title>
        <authorList>
            <person name="Park S.-J."/>
        </authorList>
    </citation>
    <scope>NUCLEOTIDE SEQUENCE [LARGE SCALE GENOMIC DNA]</scope>
    <source>
        <strain evidence="12 13">M1</strain>
    </source>
</reference>
<evidence type="ECO:0000259" key="11">
    <source>
        <dbReference type="Pfam" id="PF00999"/>
    </source>
</evidence>
<dbReference type="InterPro" id="IPR006153">
    <property type="entry name" value="Cation/H_exchanger_TM"/>
</dbReference>
<proteinExistence type="predicted"/>
<dbReference type="GO" id="GO:0016020">
    <property type="term" value="C:membrane"/>
    <property type="evidence" value="ECO:0007669"/>
    <property type="project" value="UniProtKB-SubCell"/>
</dbReference>
<organism evidence="12 13">
    <name type="scientific">Draconibacterium halophilum</name>
    <dbReference type="NCBI Taxonomy" id="2706887"/>
    <lineage>
        <taxon>Bacteria</taxon>
        <taxon>Pseudomonadati</taxon>
        <taxon>Bacteroidota</taxon>
        <taxon>Bacteroidia</taxon>
        <taxon>Marinilabiliales</taxon>
        <taxon>Prolixibacteraceae</taxon>
        <taxon>Draconibacterium</taxon>
    </lineage>
</organism>
<dbReference type="AlphaFoldDB" id="A0A6C0REZ5"/>
<feature type="transmembrane region" description="Helical" evidence="10">
    <location>
        <begin position="6"/>
        <end position="23"/>
    </location>
</feature>
<feature type="transmembrane region" description="Helical" evidence="10">
    <location>
        <begin position="35"/>
        <end position="52"/>
    </location>
</feature>
<evidence type="ECO:0000256" key="4">
    <source>
        <dbReference type="ARBA" id="ARBA00022692"/>
    </source>
</evidence>
<feature type="transmembrane region" description="Helical" evidence="10">
    <location>
        <begin position="128"/>
        <end position="148"/>
    </location>
</feature>
<dbReference type="GO" id="GO:0006814">
    <property type="term" value="P:sodium ion transport"/>
    <property type="evidence" value="ECO:0007669"/>
    <property type="project" value="UniProtKB-KW"/>
</dbReference>
<feature type="transmembrane region" description="Helical" evidence="10">
    <location>
        <begin position="95"/>
        <end position="116"/>
    </location>
</feature>
<feature type="transmembrane region" description="Helical" evidence="10">
    <location>
        <begin position="311"/>
        <end position="332"/>
    </location>
</feature>
<dbReference type="PANTHER" id="PTHR43562">
    <property type="entry name" value="NAPA-TYPE SODIUM/HYDROGEN ANTIPORTER"/>
    <property type="match status" value="1"/>
</dbReference>
<evidence type="ECO:0000256" key="6">
    <source>
        <dbReference type="ARBA" id="ARBA00023053"/>
    </source>
</evidence>
<dbReference type="RefSeq" id="WP_163347957.1">
    <property type="nucleotide sequence ID" value="NZ_CP048409.1"/>
</dbReference>
<evidence type="ECO:0000256" key="8">
    <source>
        <dbReference type="ARBA" id="ARBA00023136"/>
    </source>
</evidence>
<dbReference type="Gene3D" id="1.20.1530.20">
    <property type="match status" value="1"/>
</dbReference>
<evidence type="ECO:0000256" key="10">
    <source>
        <dbReference type="SAM" id="Phobius"/>
    </source>
</evidence>